<gene>
    <name evidence="2" type="ORF">AALG99_08900</name>
</gene>
<sequence>MKLWENTVLTEKGIALQNKMFDGQTLKITGAKAGAGEVPPVNLRQQTQITDERQEITLQPVRTEDGKAVISVLLENTEVKESYELHQIGFYAEDPDEGEILYCIAQTTEGKKIPSAAESPGFSITWNFCFQNSDTAPFEVVLDSAGLVGVEQYELHSKAIEQIGKTVEDLGSLTSKDIAGLTAAINETKNEISRLREELNTKAAQSGLNNTNIKMKDLVRSQILQRSDISIPAGGTPEYQFAYDLPSGYKVLGLGGFACTTSNLSVFNAYVDEANRRVRCYIRNYTVSTNYNNQTVKFYIYYIRNI</sequence>
<comment type="caution">
    <text evidence="2">The sequence shown here is derived from an EMBL/GenBank/DDBJ whole genome shotgun (WGS) entry which is preliminary data.</text>
</comment>
<evidence type="ECO:0008006" key="4">
    <source>
        <dbReference type="Google" id="ProtNLM"/>
    </source>
</evidence>
<dbReference type="EMBL" id="JBCLTR010000009">
    <property type="protein sequence ID" value="MEY8633642.1"/>
    <property type="molecule type" value="Genomic_DNA"/>
</dbReference>
<feature type="coiled-coil region" evidence="1">
    <location>
        <begin position="178"/>
        <end position="205"/>
    </location>
</feature>
<proteinExistence type="predicted"/>
<keyword evidence="3" id="KW-1185">Reference proteome</keyword>
<protein>
    <recommendedName>
        <fullName evidence="4">BppU N-terminal domain-containing protein</fullName>
    </recommendedName>
</protein>
<dbReference type="Proteomes" id="UP001565219">
    <property type="component" value="Unassembled WGS sequence"/>
</dbReference>
<evidence type="ECO:0000313" key="2">
    <source>
        <dbReference type="EMBL" id="MEY8633642.1"/>
    </source>
</evidence>
<accession>A0ABV4DGI0</accession>
<evidence type="ECO:0000313" key="3">
    <source>
        <dbReference type="Proteomes" id="UP001565219"/>
    </source>
</evidence>
<reference evidence="2 3" key="1">
    <citation type="submission" date="2024-03" db="EMBL/GenBank/DDBJ databases">
        <title>Mouse gut bacterial collection (mGBC) of GemPharmatech.</title>
        <authorList>
            <person name="He Y."/>
            <person name="Dong L."/>
            <person name="Wu D."/>
            <person name="Gao X."/>
            <person name="Lin Z."/>
        </authorList>
    </citation>
    <scope>NUCLEOTIDE SEQUENCE [LARGE SCALE GENOMIC DNA]</scope>
    <source>
        <strain evidence="2 3">32-10</strain>
    </source>
</reference>
<evidence type="ECO:0000256" key="1">
    <source>
        <dbReference type="SAM" id="Coils"/>
    </source>
</evidence>
<dbReference type="RefSeq" id="WP_024728722.1">
    <property type="nucleotide sequence ID" value="NZ_BAABXW010000001.1"/>
</dbReference>
<name>A0ABV4DGI0_9FIRM</name>
<keyword evidence="1" id="KW-0175">Coiled coil</keyword>
<organism evidence="2 3">
    <name type="scientific">Anaerostipes hominis</name>
    <name type="common">ex Lee et al. 2021</name>
    <dbReference type="NCBI Taxonomy" id="2025494"/>
    <lineage>
        <taxon>Bacteria</taxon>
        <taxon>Bacillati</taxon>
        <taxon>Bacillota</taxon>
        <taxon>Clostridia</taxon>
        <taxon>Lachnospirales</taxon>
        <taxon>Lachnospiraceae</taxon>
        <taxon>Anaerostipes</taxon>
    </lineage>
</organism>